<dbReference type="Proteomes" id="UP001152755">
    <property type="component" value="Unassembled WGS sequence"/>
</dbReference>
<evidence type="ECO:0000313" key="3">
    <source>
        <dbReference type="Proteomes" id="UP001152755"/>
    </source>
</evidence>
<dbReference type="AlphaFoldDB" id="A0A9X4M7V0"/>
<sequence length="43" mass="4404">MKKQAHALREGSISGGISAIGSQLGPLLMLAPMLLPKIVGSTM</sequence>
<feature type="transmembrane region" description="Helical" evidence="1">
    <location>
        <begin position="12"/>
        <end position="35"/>
    </location>
</feature>
<name>A0A9X4M7V0_9ACTN</name>
<evidence type="ECO:0000256" key="1">
    <source>
        <dbReference type="SAM" id="Phobius"/>
    </source>
</evidence>
<gene>
    <name evidence="2" type="ORF">NVS88_15250</name>
</gene>
<proteinExistence type="predicted"/>
<reference evidence="2" key="1">
    <citation type="submission" date="2022-08" db="EMBL/GenBank/DDBJ databases">
        <title>Genome analysis of Corynebacteriales strain.</title>
        <authorList>
            <person name="Lee S.D."/>
        </authorList>
    </citation>
    <scope>NUCLEOTIDE SEQUENCE</scope>
    <source>
        <strain evidence="2">D3-21</strain>
    </source>
</reference>
<keyword evidence="3" id="KW-1185">Reference proteome</keyword>
<accession>A0A9X4M7V0</accession>
<keyword evidence="1" id="KW-1133">Transmembrane helix</keyword>
<organism evidence="2 3">
    <name type="scientific">Speluncibacter jeojiensis</name>
    <dbReference type="NCBI Taxonomy" id="2710754"/>
    <lineage>
        <taxon>Bacteria</taxon>
        <taxon>Bacillati</taxon>
        <taxon>Actinomycetota</taxon>
        <taxon>Actinomycetes</taxon>
        <taxon>Mycobacteriales</taxon>
        <taxon>Speluncibacteraceae</taxon>
        <taxon>Speluncibacter</taxon>
    </lineage>
</organism>
<comment type="caution">
    <text evidence="2">The sequence shown here is derived from an EMBL/GenBank/DDBJ whole genome shotgun (WGS) entry which is preliminary data.</text>
</comment>
<evidence type="ECO:0000313" key="2">
    <source>
        <dbReference type="EMBL" id="MDG3015916.1"/>
    </source>
</evidence>
<keyword evidence="1" id="KW-0472">Membrane</keyword>
<protein>
    <submittedName>
        <fullName evidence="2">Uncharacterized protein</fullName>
    </submittedName>
</protein>
<keyword evidence="1" id="KW-0812">Transmembrane</keyword>
<dbReference type="EMBL" id="JANRHA010000010">
    <property type="protein sequence ID" value="MDG3015916.1"/>
    <property type="molecule type" value="Genomic_DNA"/>
</dbReference>
<dbReference type="RefSeq" id="WP_277833319.1">
    <property type="nucleotide sequence ID" value="NZ_JAAIVF010000004.1"/>
</dbReference>